<dbReference type="InterPro" id="IPR004183">
    <property type="entry name" value="Xdiol_dOase_suB"/>
</dbReference>
<evidence type="ECO:0000256" key="2">
    <source>
        <dbReference type="ARBA" id="ARBA00007581"/>
    </source>
</evidence>
<feature type="domain" description="Extradiol ring-cleavage dioxygenase class III enzyme subunit B" evidence="6">
    <location>
        <begin position="24"/>
        <end position="253"/>
    </location>
</feature>
<keyword evidence="8" id="KW-1185">Reference proteome</keyword>
<dbReference type="EMBL" id="ML991844">
    <property type="protein sequence ID" value="KAF2230255.1"/>
    <property type="molecule type" value="Genomic_DNA"/>
</dbReference>
<dbReference type="GO" id="GO:0008198">
    <property type="term" value="F:ferrous iron binding"/>
    <property type="evidence" value="ECO:0007669"/>
    <property type="project" value="InterPro"/>
</dbReference>
<evidence type="ECO:0000259" key="6">
    <source>
        <dbReference type="Pfam" id="PF02900"/>
    </source>
</evidence>
<dbReference type="InterPro" id="IPR014436">
    <property type="entry name" value="Extradiol_dOase_DODA"/>
</dbReference>
<evidence type="ECO:0000256" key="4">
    <source>
        <dbReference type="ARBA" id="ARBA00022833"/>
    </source>
</evidence>
<dbReference type="Proteomes" id="UP000800092">
    <property type="component" value="Unassembled WGS sequence"/>
</dbReference>
<dbReference type="AlphaFoldDB" id="A0A6A6GWY6"/>
<dbReference type="PIRSF" id="PIRSF006157">
    <property type="entry name" value="Doxgns_DODA"/>
    <property type="match status" value="1"/>
</dbReference>
<dbReference type="OrthoDB" id="7396853at2759"/>
<dbReference type="SUPFAM" id="SSF53213">
    <property type="entry name" value="LigB-like"/>
    <property type="match status" value="1"/>
</dbReference>
<organism evidence="7 8">
    <name type="scientific">Viridothelium virens</name>
    <name type="common">Speckled blister lichen</name>
    <name type="synonym">Trypethelium virens</name>
    <dbReference type="NCBI Taxonomy" id="1048519"/>
    <lineage>
        <taxon>Eukaryota</taxon>
        <taxon>Fungi</taxon>
        <taxon>Dikarya</taxon>
        <taxon>Ascomycota</taxon>
        <taxon>Pezizomycotina</taxon>
        <taxon>Dothideomycetes</taxon>
        <taxon>Dothideomycetes incertae sedis</taxon>
        <taxon>Trypetheliales</taxon>
        <taxon>Trypetheliaceae</taxon>
        <taxon>Viridothelium</taxon>
    </lineage>
</organism>
<dbReference type="CDD" id="cd07363">
    <property type="entry name" value="45_DOPA_Dioxygenase"/>
    <property type="match status" value="1"/>
</dbReference>
<keyword evidence="4" id="KW-0862">Zinc</keyword>
<keyword evidence="5" id="KW-0560">Oxidoreductase</keyword>
<comment type="cofactor">
    <cofactor evidence="1">
        <name>Zn(2+)</name>
        <dbReference type="ChEBI" id="CHEBI:29105"/>
    </cofactor>
</comment>
<gene>
    <name evidence="7" type="ORF">EV356DRAFT_454238</name>
</gene>
<dbReference type="Gene3D" id="3.40.830.10">
    <property type="entry name" value="LigB-like"/>
    <property type="match status" value="1"/>
</dbReference>
<accession>A0A6A6GWY6</accession>
<evidence type="ECO:0000256" key="1">
    <source>
        <dbReference type="ARBA" id="ARBA00001947"/>
    </source>
</evidence>
<keyword evidence="3" id="KW-0479">Metal-binding</keyword>
<dbReference type="GO" id="GO:0016702">
    <property type="term" value="F:oxidoreductase activity, acting on single donors with incorporation of molecular oxygen, incorporation of two atoms of oxygen"/>
    <property type="evidence" value="ECO:0007669"/>
    <property type="project" value="UniProtKB-ARBA"/>
</dbReference>
<evidence type="ECO:0000256" key="5">
    <source>
        <dbReference type="ARBA" id="ARBA00023002"/>
    </source>
</evidence>
<sequence>MTRAPVISISHGGGPLPILGDEGHEQIVKSLRTRIPELLKLGTPEAPRAIVLITAHWSERNPTISNAKKHPLLYDYYGFPPESYDLKYDADGSPEIAEKVAEAMKGVGLKPVMDDERGWDHGVFVPMLLINPAANVPIVQVSVLNSESPTGHYKMGRALSDLRDSNIAIIGSGFASFHNLRLMFSGITSDPGFQNRNEAWSKAVSDAVLEEYVEEREKKINAWRDWPAAYEMHPRGGAEHFLPLIVCAGAAGKGSGLSYTDKYMGLDMYSYYWA</sequence>
<dbReference type="PANTHER" id="PTHR30096">
    <property type="entry name" value="4,5-DOPA DIOXYGENASE EXTRADIOL-LIKE PROTEIN"/>
    <property type="match status" value="1"/>
</dbReference>
<proteinExistence type="inferred from homology"/>
<evidence type="ECO:0000256" key="3">
    <source>
        <dbReference type="ARBA" id="ARBA00022723"/>
    </source>
</evidence>
<evidence type="ECO:0000313" key="8">
    <source>
        <dbReference type="Proteomes" id="UP000800092"/>
    </source>
</evidence>
<comment type="similarity">
    <text evidence="2">Belongs to the DODA-type extradiol aromatic ring-opening dioxygenase family.</text>
</comment>
<reference evidence="7" key="1">
    <citation type="journal article" date="2020" name="Stud. Mycol.">
        <title>101 Dothideomycetes genomes: a test case for predicting lifestyles and emergence of pathogens.</title>
        <authorList>
            <person name="Haridas S."/>
            <person name="Albert R."/>
            <person name="Binder M."/>
            <person name="Bloem J."/>
            <person name="Labutti K."/>
            <person name="Salamov A."/>
            <person name="Andreopoulos B."/>
            <person name="Baker S."/>
            <person name="Barry K."/>
            <person name="Bills G."/>
            <person name="Bluhm B."/>
            <person name="Cannon C."/>
            <person name="Castanera R."/>
            <person name="Culley D."/>
            <person name="Daum C."/>
            <person name="Ezra D."/>
            <person name="Gonzalez J."/>
            <person name="Henrissat B."/>
            <person name="Kuo A."/>
            <person name="Liang C."/>
            <person name="Lipzen A."/>
            <person name="Lutzoni F."/>
            <person name="Magnuson J."/>
            <person name="Mondo S."/>
            <person name="Nolan M."/>
            <person name="Ohm R."/>
            <person name="Pangilinan J."/>
            <person name="Park H.-J."/>
            <person name="Ramirez L."/>
            <person name="Alfaro M."/>
            <person name="Sun H."/>
            <person name="Tritt A."/>
            <person name="Yoshinaga Y."/>
            <person name="Zwiers L.-H."/>
            <person name="Turgeon B."/>
            <person name="Goodwin S."/>
            <person name="Spatafora J."/>
            <person name="Crous P."/>
            <person name="Grigoriev I."/>
        </authorList>
    </citation>
    <scope>NUCLEOTIDE SEQUENCE</scope>
    <source>
        <strain evidence="7">Tuck. ex Michener</strain>
    </source>
</reference>
<name>A0A6A6GWY6_VIRVR</name>
<keyword evidence="7" id="KW-0223">Dioxygenase</keyword>
<evidence type="ECO:0000313" key="7">
    <source>
        <dbReference type="EMBL" id="KAF2230255.1"/>
    </source>
</evidence>
<dbReference type="PANTHER" id="PTHR30096:SF0">
    <property type="entry name" value="4,5-DOPA DIOXYGENASE EXTRADIOL-LIKE PROTEIN"/>
    <property type="match status" value="1"/>
</dbReference>
<dbReference type="Pfam" id="PF02900">
    <property type="entry name" value="LigB"/>
    <property type="match status" value="1"/>
</dbReference>
<protein>
    <submittedName>
        <fullName evidence="7">Extradiol aromatic ring-opening dioxygenase</fullName>
    </submittedName>
</protein>
<dbReference type="GO" id="GO:0008270">
    <property type="term" value="F:zinc ion binding"/>
    <property type="evidence" value="ECO:0007669"/>
    <property type="project" value="InterPro"/>
</dbReference>